<evidence type="ECO:0008006" key="5">
    <source>
        <dbReference type="Google" id="ProtNLM"/>
    </source>
</evidence>
<evidence type="ECO:0000313" key="4">
    <source>
        <dbReference type="Proteomes" id="UP001465976"/>
    </source>
</evidence>
<comment type="caution">
    <text evidence="3">The sequence shown here is derived from an EMBL/GenBank/DDBJ whole genome shotgun (WGS) entry which is preliminary data.</text>
</comment>
<sequence length="314" mass="35926">MSSLSAYFAGPGIQHSDVKSEIERLLRNLSYETPTVKFDDEGLKRAVLEEIATWNTDDGHKGKLYDRIADQAATFVEYSYFNHVFDAKLQLALYTWFVIFIDDLSKRMPNAIAEFQHRILFHKPQLDPVLDQFPRILGNLYLYWDSICANSMVCATLEFISGTIMEDKEEIGTMPPHPSAENWPKFLRAKTGIAPTYSYAVFPRIAHPDMSVYVQVLPDMEDFVNLSNDVLSFYKEDLAGDEATYVAFRAKISGKDPLVVVSEIVDEVTRSHERILAVLSDHPEALKWWLTFEQGSLGWHLSSKRYRLSEIGLQ</sequence>
<dbReference type="SUPFAM" id="SSF48576">
    <property type="entry name" value="Terpenoid synthases"/>
    <property type="match status" value="1"/>
</dbReference>
<dbReference type="SFLD" id="SFLDG01021">
    <property type="entry name" value="Trichodiene_Synthase_Like"/>
    <property type="match status" value="1"/>
</dbReference>
<organism evidence="3 4">
    <name type="scientific">Marasmius crinis-equi</name>
    <dbReference type="NCBI Taxonomy" id="585013"/>
    <lineage>
        <taxon>Eukaryota</taxon>
        <taxon>Fungi</taxon>
        <taxon>Dikarya</taxon>
        <taxon>Basidiomycota</taxon>
        <taxon>Agaricomycotina</taxon>
        <taxon>Agaricomycetes</taxon>
        <taxon>Agaricomycetidae</taxon>
        <taxon>Agaricales</taxon>
        <taxon>Marasmiineae</taxon>
        <taxon>Marasmiaceae</taxon>
        <taxon>Marasmius</taxon>
    </lineage>
</organism>
<evidence type="ECO:0000313" key="3">
    <source>
        <dbReference type="EMBL" id="KAL0567310.1"/>
    </source>
</evidence>
<dbReference type="InterPro" id="IPR024652">
    <property type="entry name" value="Trichodiene_synth"/>
</dbReference>
<dbReference type="SFLD" id="SFLDS00005">
    <property type="entry name" value="Isoprenoid_Synthase_Type_I"/>
    <property type="match status" value="1"/>
</dbReference>
<dbReference type="EMBL" id="JBAHYK010001620">
    <property type="protein sequence ID" value="KAL0567310.1"/>
    <property type="molecule type" value="Genomic_DNA"/>
</dbReference>
<reference evidence="3 4" key="1">
    <citation type="submission" date="2024-02" db="EMBL/GenBank/DDBJ databases">
        <title>A draft genome for the cacao thread blight pathogen Marasmius crinis-equi.</title>
        <authorList>
            <person name="Cohen S.P."/>
            <person name="Baruah I.K."/>
            <person name="Amoako-Attah I."/>
            <person name="Bukari Y."/>
            <person name="Meinhardt L.W."/>
            <person name="Bailey B.A."/>
        </authorList>
    </citation>
    <scope>NUCLEOTIDE SEQUENCE [LARGE SCALE GENOMIC DNA]</scope>
    <source>
        <strain evidence="3 4">GH-76</strain>
    </source>
</reference>
<dbReference type="Proteomes" id="UP001465976">
    <property type="component" value="Unassembled WGS sequence"/>
</dbReference>
<evidence type="ECO:0000256" key="1">
    <source>
        <dbReference type="ARBA" id="ARBA00007946"/>
    </source>
</evidence>
<dbReference type="Pfam" id="PF06330">
    <property type="entry name" value="TRI5"/>
    <property type="match status" value="1"/>
</dbReference>
<accession>A0ABR3EWM0</accession>
<name>A0ABR3EWM0_9AGAR</name>
<protein>
    <recommendedName>
        <fullName evidence="5">Terpene synthase</fullName>
    </recommendedName>
</protein>
<feature type="non-terminal residue" evidence="3">
    <location>
        <position position="314"/>
    </location>
</feature>
<evidence type="ECO:0000256" key="2">
    <source>
        <dbReference type="ARBA" id="ARBA00023239"/>
    </source>
</evidence>
<gene>
    <name evidence="3" type="ORF">V5O48_014687</name>
</gene>
<keyword evidence="4" id="KW-1185">Reference proteome</keyword>
<proteinExistence type="inferred from homology"/>
<keyword evidence="2" id="KW-0456">Lyase</keyword>
<dbReference type="Gene3D" id="1.10.600.10">
    <property type="entry name" value="Farnesyl Diphosphate Synthase"/>
    <property type="match status" value="1"/>
</dbReference>
<comment type="similarity">
    <text evidence="1">Belongs to the trichodiene synthase family.</text>
</comment>
<dbReference type="InterPro" id="IPR008949">
    <property type="entry name" value="Isoprenoid_synthase_dom_sf"/>
</dbReference>